<evidence type="ECO:0000256" key="1">
    <source>
        <dbReference type="SAM" id="MobiDB-lite"/>
    </source>
</evidence>
<keyword evidence="2" id="KW-0472">Membrane</keyword>
<feature type="transmembrane region" description="Helical" evidence="2">
    <location>
        <begin position="326"/>
        <end position="352"/>
    </location>
</feature>
<feature type="transmembrane region" description="Helical" evidence="2">
    <location>
        <begin position="204"/>
        <end position="225"/>
    </location>
</feature>
<feature type="transmembrane region" description="Helical" evidence="2">
    <location>
        <begin position="261"/>
        <end position="280"/>
    </location>
</feature>
<proteinExistence type="predicted"/>
<keyword evidence="3" id="KW-0732">Signal</keyword>
<evidence type="ECO:0000256" key="3">
    <source>
        <dbReference type="SAM" id="SignalP"/>
    </source>
</evidence>
<evidence type="ECO:0000256" key="2">
    <source>
        <dbReference type="SAM" id="Phobius"/>
    </source>
</evidence>
<accession>A0A6G9H7H8</accession>
<dbReference type="EMBL" id="CP050177">
    <property type="protein sequence ID" value="QIQ06171.1"/>
    <property type="molecule type" value="Genomic_DNA"/>
</dbReference>
<dbReference type="Proteomes" id="UP000501179">
    <property type="component" value="Chromosome"/>
</dbReference>
<dbReference type="RefSeq" id="WP_167034991.1">
    <property type="nucleotide sequence ID" value="NZ_CP050177.1"/>
</dbReference>
<feature type="transmembrane region" description="Helical" evidence="2">
    <location>
        <begin position="286"/>
        <end position="305"/>
    </location>
</feature>
<protein>
    <submittedName>
        <fullName evidence="4">Uncharacterized protein</fullName>
    </submittedName>
</protein>
<keyword evidence="5" id="KW-1185">Reference proteome</keyword>
<organism evidence="4 5">
    <name type="scientific">Streptomyces liangshanensis</name>
    <dbReference type="NCBI Taxonomy" id="2717324"/>
    <lineage>
        <taxon>Bacteria</taxon>
        <taxon>Bacillati</taxon>
        <taxon>Actinomycetota</taxon>
        <taxon>Actinomycetes</taxon>
        <taxon>Kitasatosporales</taxon>
        <taxon>Streptomycetaceae</taxon>
        <taxon>Streptomyces</taxon>
    </lineage>
</organism>
<feature type="signal peptide" evidence="3">
    <location>
        <begin position="1"/>
        <end position="20"/>
    </location>
</feature>
<feature type="region of interest" description="Disordered" evidence="1">
    <location>
        <begin position="18"/>
        <end position="45"/>
    </location>
</feature>
<reference evidence="4 5" key="1">
    <citation type="submission" date="2020-03" db="EMBL/GenBank/DDBJ databases">
        <title>A novel species.</title>
        <authorList>
            <person name="Gao J."/>
        </authorList>
    </citation>
    <scope>NUCLEOTIDE SEQUENCE [LARGE SCALE GENOMIC DNA]</scope>
    <source>
        <strain evidence="4 5">QMT-12</strain>
    </source>
</reference>
<keyword evidence="2" id="KW-1133">Transmembrane helix</keyword>
<dbReference type="AlphaFoldDB" id="A0A6G9H7H8"/>
<feature type="transmembrane region" description="Helical" evidence="2">
    <location>
        <begin position="381"/>
        <end position="412"/>
    </location>
</feature>
<feature type="compositionally biased region" description="Basic and acidic residues" evidence="1">
    <location>
        <begin position="638"/>
        <end position="654"/>
    </location>
</feature>
<gene>
    <name evidence="4" type="ORF">HA039_31105</name>
</gene>
<name>A0A6G9H7H8_9ACTN</name>
<feature type="region of interest" description="Disordered" evidence="1">
    <location>
        <begin position="638"/>
        <end position="667"/>
    </location>
</feature>
<evidence type="ECO:0000313" key="4">
    <source>
        <dbReference type="EMBL" id="QIQ06171.1"/>
    </source>
</evidence>
<feature type="chain" id="PRO_5026305773" evidence="3">
    <location>
        <begin position="21"/>
        <end position="667"/>
    </location>
</feature>
<evidence type="ECO:0000313" key="5">
    <source>
        <dbReference type="Proteomes" id="UP000501179"/>
    </source>
</evidence>
<dbReference type="KEGG" id="slia:HA039_31105"/>
<sequence>MPLLLLFLLADAAWATRSQAAGREPTARGGATSPAVHDAPSPPDSLVIRDPGLGPSQRLVSEGRWSGETETKWLMDVCEGRQRTWRTDGGDEAQAVVWSCPSGRDAATLVWFAAFDPDFFTRATNLRALPGVWLAPQVRYVSGARSQKALFAQGSRAVQVSVRTPAEGRLDALTGRVTEMAVRQTALVPGERATLTQPEYSQGMVALLIMPAVGYALYILPWRLIRTWPVWRPYRVRRRDPAWRDVSRTALKLAALVRVRAAFRVFGFLVLFLLVTTRNLTVEPVVMLAVAFAGGWLLPGRSHLLKLAWQPRPVRGRWDVRGTHAWVVRGCGLASLLLYAAGVGVFFLFYIAQLSGLGSSPLIDGGLPTERYLQVQSFSHLVVFLMLAVVGLGASSSVIVLSALLMVGGVLIRRLGRSYALTNAEAAQRDSPEPPVLYLRSFTDDSATMPSSAIARTSVLERASFAWRQPFEEITVRHVWALGPVIAASHPADTRSRSDIGAARMRLGPDWQTEIEAKALGSRLVVVGATPEAINEGLRQELEILAMHPSVPVALVLAPMAGRELTRRWHGFIDAALTVRGPRGRRDSRFAGLRAHRNDTTGALVLLNTGGTEWQVWGARRRTEFTFATAWGEARDALTGTERRRTVGGPRDRGQTAGPNIATRRGR</sequence>
<keyword evidence="2" id="KW-0812">Transmembrane</keyword>